<dbReference type="CDD" id="cd02440">
    <property type="entry name" value="AdoMet_MTases"/>
    <property type="match status" value="1"/>
</dbReference>
<dbReference type="OrthoDB" id="9810066at2"/>
<feature type="compositionally biased region" description="Low complexity" evidence="8">
    <location>
        <begin position="30"/>
        <end position="41"/>
    </location>
</feature>
<proteinExistence type="inferred from homology"/>
<dbReference type="EC" id="2.1.1.77" evidence="7"/>
<keyword evidence="6 7" id="KW-0949">S-adenosyl-L-methionine</keyword>
<dbReference type="PANTHER" id="PTHR11579">
    <property type="entry name" value="PROTEIN-L-ISOASPARTATE O-METHYLTRANSFERASE"/>
    <property type="match status" value="1"/>
</dbReference>
<reference evidence="9" key="2">
    <citation type="submission" date="2021-06" db="EMBL/GenBank/DDBJ databases">
        <authorList>
            <person name="Rogers T.H."/>
            <person name="Ramsay J.P."/>
            <person name="Wang P."/>
            <person name="Terpolilli J."/>
        </authorList>
    </citation>
    <scope>NUCLEOTIDE SEQUENCE</scope>
    <source>
        <strain evidence="9">WSM5005</strain>
    </source>
</reference>
<feature type="region of interest" description="Disordered" evidence="8">
    <location>
        <begin position="1"/>
        <end position="108"/>
    </location>
</feature>
<evidence type="ECO:0000256" key="5">
    <source>
        <dbReference type="ARBA" id="ARBA00022679"/>
    </source>
</evidence>
<dbReference type="InterPro" id="IPR000682">
    <property type="entry name" value="PCMT"/>
</dbReference>
<organism evidence="9 10">
    <name type="scientific">Paraburkholderia sprentiae WSM5005</name>
    <dbReference type="NCBI Taxonomy" id="754502"/>
    <lineage>
        <taxon>Bacteria</taxon>
        <taxon>Pseudomonadati</taxon>
        <taxon>Pseudomonadota</taxon>
        <taxon>Betaproteobacteria</taxon>
        <taxon>Burkholderiales</taxon>
        <taxon>Burkholderiaceae</taxon>
        <taxon>Paraburkholderia</taxon>
    </lineage>
</organism>
<comment type="subcellular location">
    <subcellularLocation>
        <location evidence="1 7">Cytoplasm</location>
    </subcellularLocation>
</comment>
<evidence type="ECO:0000256" key="1">
    <source>
        <dbReference type="ARBA" id="ARBA00004496"/>
    </source>
</evidence>
<sequence>MTGERAKRFPLGLEDLVREPRRSEGRPGEMRAAALAASAALNTRQQSAKPTQGGAAARAQAKTSAAAQPAPATRPQVIPQAKTPSASSGTATAATGAMPPKPQAAPVGKTTANTLAGALAGQPVQQAPKSSVKPAKTSTHARGHGVRATPSPLRSQAQQTAKPAPNAALAGAMSGAFGGAFSGASNGAMNNALALTSERVRERMVERLRGNGVSDQRVLNAMAAVPRHMFVDPGLAAQAYEDAALPIGHHQTISKPSVVARMIELAAAGRALNTVLEIGTGCGYQAAVLSRVAREVYSIERIKPLSERAKTNLRPLRIPNIRLHYGDGRLGLPSAAPFDAIVIAAAGLDVPQALLEQLAIGGRLVAPVGSQEGQSQVLTLVERLGPAQWRESRLDRVFFVPLKSGVI</sequence>
<keyword evidence="3 7" id="KW-0963">Cytoplasm</keyword>
<dbReference type="RefSeq" id="WP_027197586.1">
    <property type="nucleotide sequence ID" value="NZ_CP017561.2"/>
</dbReference>
<evidence type="ECO:0000256" key="6">
    <source>
        <dbReference type="ARBA" id="ARBA00022691"/>
    </source>
</evidence>
<comment type="similarity">
    <text evidence="2 7">Belongs to the methyltransferase superfamily. L-isoaspartyl/D-aspartyl protein methyltransferase family.</text>
</comment>
<dbReference type="InterPro" id="IPR029063">
    <property type="entry name" value="SAM-dependent_MTases_sf"/>
</dbReference>
<protein>
    <recommendedName>
        <fullName evidence="7">Protein-L-isoaspartate O-methyltransferase</fullName>
        <ecNumber evidence="7">2.1.1.77</ecNumber>
    </recommendedName>
    <alternativeName>
        <fullName evidence="7">L-isoaspartyl protein carboxyl methyltransferase</fullName>
    </alternativeName>
    <alternativeName>
        <fullName evidence="7">Protein L-isoaspartyl methyltransferase</fullName>
    </alternativeName>
    <alternativeName>
        <fullName evidence="7">Protein-beta-aspartate methyltransferase</fullName>
        <shortName evidence="7">PIMT</shortName>
    </alternativeName>
</protein>
<dbReference type="GO" id="GO:0032259">
    <property type="term" value="P:methylation"/>
    <property type="evidence" value="ECO:0007669"/>
    <property type="project" value="UniProtKB-KW"/>
</dbReference>
<keyword evidence="5 7" id="KW-0808">Transferase</keyword>
<dbReference type="HAMAP" id="MF_00090">
    <property type="entry name" value="PIMT"/>
    <property type="match status" value="1"/>
</dbReference>
<dbReference type="SUPFAM" id="SSF53335">
    <property type="entry name" value="S-adenosyl-L-methionine-dependent methyltransferases"/>
    <property type="match status" value="1"/>
</dbReference>
<dbReference type="FunFam" id="3.40.50.150:FF:000010">
    <property type="entry name" value="Protein-L-isoaspartate O-methyltransferase"/>
    <property type="match status" value="1"/>
</dbReference>
<evidence type="ECO:0000313" key="10">
    <source>
        <dbReference type="Proteomes" id="UP000179860"/>
    </source>
</evidence>
<dbReference type="GO" id="GO:0004719">
    <property type="term" value="F:protein-L-isoaspartate (D-aspartate) O-methyltransferase activity"/>
    <property type="evidence" value="ECO:0007669"/>
    <property type="project" value="UniProtKB-UniRule"/>
</dbReference>
<evidence type="ECO:0000256" key="4">
    <source>
        <dbReference type="ARBA" id="ARBA00022603"/>
    </source>
</evidence>
<reference evidence="9" key="1">
    <citation type="submission" date="2016-09" db="EMBL/GenBank/DDBJ databases">
        <title>The Complete Genome of Burkholderia sprentiae wsm5005.</title>
        <authorList>
            <person name="De Meyer S."/>
            <person name="Wang P."/>
            <person name="Terpolilli J."/>
        </authorList>
    </citation>
    <scope>NUCLEOTIDE SEQUENCE [LARGE SCALE GENOMIC DNA]</scope>
    <source>
        <strain evidence="9">WSM5005</strain>
    </source>
</reference>
<dbReference type="Pfam" id="PF01135">
    <property type="entry name" value="PCMT"/>
    <property type="match status" value="1"/>
</dbReference>
<evidence type="ECO:0000256" key="8">
    <source>
        <dbReference type="SAM" id="MobiDB-lite"/>
    </source>
</evidence>
<evidence type="ECO:0000313" key="9">
    <source>
        <dbReference type="EMBL" id="APA84940.1"/>
    </source>
</evidence>
<dbReference type="STRING" id="754502.BJG93_05810"/>
<comment type="catalytic activity">
    <reaction evidence="7">
        <text>[protein]-L-isoaspartate + S-adenosyl-L-methionine = [protein]-L-isoaspartate alpha-methyl ester + S-adenosyl-L-homocysteine</text>
        <dbReference type="Rhea" id="RHEA:12705"/>
        <dbReference type="Rhea" id="RHEA-COMP:12143"/>
        <dbReference type="Rhea" id="RHEA-COMP:12144"/>
        <dbReference type="ChEBI" id="CHEBI:57856"/>
        <dbReference type="ChEBI" id="CHEBI:59789"/>
        <dbReference type="ChEBI" id="CHEBI:90596"/>
        <dbReference type="ChEBI" id="CHEBI:90598"/>
        <dbReference type="EC" id="2.1.1.77"/>
    </reaction>
</comment>
<evidence type="ECO:0000256" key="2">
    <source>
        <dbReference type="ARBA" id="ARBA00005369"/>
    </source>
</evidence>
<dbReference type="NCBIfam" id="NF001453">
    <property type="entry name" value="PRK00312.1"/>
    <property type="match status" value="1"/>
</dbReference>
<feature type="compositionally biased region" description="Basic and acidic residues" evidence="8">
    <location>
        <begin position="15"/>
        <end position="29"/>
    </location>
</feature>
<dbReference type="GO" id="GO:0030091">
    <property type="term" value="P:protein repair"/>
    <property type="evidence" value="ECO:0007669"/>
    <property type="project" value="UniProtKB-UniRule"/>
</dbReference>
<accession>A0A1I9YF57</accession>
<evidence type="ECO:0000256" key="7">
    <source>
        <dbReference type="HAMAP-Rule" id="MF_00090"/>
    </source>
</evidence>
<dbReference type="PANTHER" id="PTHR11579:SF0">
    <property type="entry name" value="PROTEIN-L-ISOASPARTATE(D-ASPARTATE) O-METHYLTRANSFERASE"/>
    <property type="match status" value="1"/>
</dbReference>
<dbReference type="Gene3D" id="3.40.50.150">
    <property type="entry name" value="Vaccinia Virus protein VP39"/>
    <property type="match status" value="1"/>
</dbReference>
<dbReference type="EMBL" id="CP017561">
    <property type="protein sequence ID" value="APA84940.1"/>
    <property type="molecule type" value="Genomic_DNA"/>
</dbReference>
<keyword evidence="10" id="KW-1185">Reference proteome</keyword>
<dbReference type="PROSITE" id="PS01279">
    <property type="entry name" value="PCMT"/>
    <property type="match status" value="1"/>
</dbReference>
<feature type="region of interest" description="Disordered" evidence="8">
    <location>
        <begin position="121"/>
        <end position="166"/>
    </location>
</feature>
<dbReference type="AlphaFoldDB" id="A0A1I9YF57"/>
<comment type="function">
    <text evidence="7">Catalyzes the methyl esterification of L-isoaspartyl residues in peptides and proteins that result from spontaneous decomposition of normal L-aspartyl and L-asparaginyl residues. It plays a role in the repair and/or degradation of damaged proteins.</text>
</comment>
<gene>
    <name evidence="7" type="primary">pcm</name>
    <name evidence="9" type="ORF">BJG93_05810</name>
</gene>
<name>A0A1I9YF57_9BURK</name>
<evidence type="ECO:0000256" key="3">
    <source>
        <dbReference type="ARBA" id="ARBA00022490"/>
    </source>
</evidence>
<dbReference type="KEGG" id="pspw:BJG93_05810"/>
<dbReference type="GO" id="GO:0005737">
    <property type="term" value="C:cytoplasm"/>
    <property type="evidence" value="ECO:0007669"/>
    <property type="project" value="UniProtKB-SubCell"/>
</dbReference>
<dbReference type="Proteomes" id="UP000179860">
    <property type="component" value="Chromosome 1"/>
</dbReference>
<keyword evidence="4 7" id="KW-0489">Methyltransferase</keyword>
<dbReference type="NCBIfam" id="TIGR00080">
    <property type="entry name" value="pimt"/>
    <property type="match status" value="1"/>
</dbReference>
<feature type="compositionally biased region" description="Low complexity" evidence="8">
    <location>
        <begin position="50"/>
        <end position="98"/>
    </location>
</feature>
<feature type="compositionally biased region" description="Polar residues" evidence="8">
    <location>
        <begin position="152"/>
        <end position="161"/>
    </location>
</feature>
<feature type="active site" evidence="7">
    <location>
        <position position="254"/>
    </location>
</feature>